<dbReference type="Proteomes" id="UP000034071">
    <property type="component" value="Chromosome"/>
</dbReference>
<dbReference type="RefSeq" id="WP_052735135.1">
    <property type="nucleotide sequence ID" value="NZ_CP010975.1"/>
</dbReference>
<gene>
    <name evidence="2" type="ORF">TQ33_0066</name>
</gene>
<dbReference type="STRING" id="914150.TQ33_0066"/>
<dbReference type="OrthoDB" id="119666at2"/>
<keyword evidence="3" id="KW-1185">Reference proteome</keyword>
<dbReference type="KEGG" id="kge:TQ33_0066"/>
<evidence type="ECO:0000313" key="3">
    <source>
        <dbReference type="Proteomes" id="UP000034071"/>
    </source>
</evidence>
<feature type="domain" description="DUF6869" evidence="1">
    <location>
        <begin position="29"/>
        <end position="131"/>
    </location>
</feature>
<protein>
    <recommendedName>
        <fullName evidence="1">DUF6869 domain-containing protein</fullName>
    </recommendedName>
</protein>
<organism evidence="2 3">
    <name type="scientific">Kangiella geojedonensis</name>
    <dbReference type="NCBI Taxonomy" id="914150"/>
    <lineage>
        <taxon>Bacteria</taxon>
        <taxon>Pseudomonadati</taxon>
        <taxon>Pseudomonadota</taxon>
        <taxon>Gammaproteobacteria</taxon>
        <taxon>Kangiellales</taxon>
        <taxon>Kangiellaceae</taxon>
        <taxon>Kangiella</taxon>
    </lineage>
</organism>
<reference evidence="2 3" key="1">
    <citation type="submission" date="2015-02" db="EMBL/GenBank/DDBJ databases">
        <title>Complete genome sequence of Kangiella geojedonensis strain YCS-5T.</title>
        <authorList>
            <person name="Kim K.M."/>
        </authorList>
    </citation>
    <scope>NUCLEOTIDE SEQUENCE [LARGE SCALE GENOMIC DNA]</scope>
    <source>
        <strain evidence="2 3">YCS-5</strain>
    </source>
</reference>
<dbReference type="EMBL" id="CP010975">
    <property type="protein sequence ID" value="AKE51058.1"/>
    <property type="molecule type" value="Genomic_DNA"/>
</dbReference>
<accession>A0A0F6RAX5</accession>
<proteinExistence type="predicted"/>
<evidence type="ECO:0000259" key="1">
    <source>
        <dbReference type="Pfam" id="PF21746"/>
    </source>
</evidence>
<dbReference type="HOGENOM" id="CLU_1969664_0_0_6"/>
<dbReference type="AlphaFoldDB" id="A0A0F6RAX5"/>
<name>A0A0F6RAX5_9GAMM</name>
<dbReference type="InterPro" id="IPR049221">
    <property type="entry name" value="DUF6869"/>
</dbReference>
<evidence type="ECO:0000313" key="2">
    <source>
        <dbReference type="EMBL" id="AKE51058.1"/>
    </source>
</evidence>
<sequence length="139" mass="15950">MTEIELETIAHDFIKENEQPFDYELNQLPALDESPYSWADDLILSLTVRAPDQLWDIILTILHKDPPISVLAVLAAGPLEDYLATNNEEFIVNVENRAKEDPKFASLLAGVWQNRMTDETWARVQKVWDRSGWDGIPNE</sequence>
<dbReference type="Pfam" id="PF21746">
    <property type="entry name" value="DUF6869"/>
    <property type="match status" value="1"/>
</dbReference>